<dbReference type="GO" id="GO:0016020">
    <property type="term" value="C:membrane"/>
    <property type="evidence" value="ECO:0007669"/>
    <property type="project" value="InterPro"/>
</dbReference>
<dbReference type="GO" id="GO:0005524">
    <property type="term" value="F:ATP binding"/>
    <property type="evidence" value="ECO:0007669"/>
    <property type="project" value="InterPro"/>
</dbReference>
<evidence type="ECO:0000256" key="1">
    <source>
        <dbReference type="ARBA" id="ARBA00022692"/>
    </source>
</evidence>
<dbReference type="InterPro" id="IPR036640">
    <property type="entry name" value="ABC1_TM_sf"/>
</dbReference>
<dbReference type="EMBL" id="UYSL01021307">
    <property type="protein sequence ID" value="VDL77894.1"/>
    <property type="molecule type" value="Genomic_DNA"/>
</dbReference>
<evidence type="ECO:0000256" key="2">
    <source>
        <dbReference type="ARBA" id="ARBA00022989"/>
    </source>
</evidence>
<evidence type="ECO:0000313" key="6">
    <source>
        <dbReference type="WBParaSite" id="NBR_0001430401-mRNA-1"/>
    </source>
</evidence>
<evidence type="ECO:0000256" key="3">
    <source>
        <dbReference type="ARBA" id="ARBA00023136"/>
    </source>
</evidence>
<protein>
    <submittedName>
        <fullName evidence="6">ABC transmembrane type-1 domain-containing protein</fullName>
    </submittedName>
</protein>
<accession>A0A0N4YCM7</accession>
<dbReference type="Gene3D" id="1.20.1560.10">
    <property type="entry name" value="ABC transporter type 1, transmembrane domain"/>
    <property type="match status" value="1"/>
</dbReference>
<dbReference type="WBParaSite" id="NBR_0001430401-mRNA-1">
    <property type="protein sequence ID" value="NBR_0001430401-mRNA-1"/>
    <property type="gene ID" value="NBR_0001430401"/>
</dbReference>
<dbReference type="Proteomes" id="UP000271162">
    <property type="component" value="Unassembled WGS sequence"/>
</dbReference>
<name>A0A0N4YCM7_NIPBR</name>
<dbReference type="AlphaFoldDB" id="A0A0N4YCM7"/>
<proteinExistence type="predicted"/>
<keyword evidence="3" id="KW-0472">Membrane</keyword>
<reference evidence="6" key="1">
    <citation type="submission" date="2017-02" db="UniProtKB">
        <authorList>
            <consortium name="WormBaseParasite"/>
        </authorList>
    </citation>
    <scope>IDENTIFICATION</scope>
</reference>
<evidence type="ECO:0000313" key="4">
    <source>
        <dbReference type="EMBL" id="VDL77894.1"/>
    </source>
</evidence>
<keyword evidence="2" id="KW-1133">Transmembrane helix</keyword>
<keyword evidence="5" id="KW-1185">Reference proteome</keyword>
<reference evidence="4 5" key="2">
    <citation type="submission" date="2018-11" db="EMBL/GenBank/DDBJ databases">
        <authorList>
            <consortium name="Pathogen Informatics"/>
        </authorList>
    </citation>
    <scope>NUCLEOTIDE SEQUENCE [LARGE SCALE GENOMIC DNA]</scope>
</reference>
<keyword evidence="1" id="KW-0812">Transmembrane</keyword>
<organism evidence="6">
    <name type="scientific">Nippostrongylus brasiliensis</name>
    <name type="common">Rat hookworm</name>
    <dbReference type="NCBI Taxonomy" id="27835"/>
    <lineage>
        <taxon>Eukaryota</taxon>
        <taxon>Metazoa</taxon>
        <taxon>Ecdysozoa</taxon>
        <taxon>Nematoda</taxon>
        <taxon>Chromadorea</taxon>
        <taxon>Rhabditida</taxon>
        <taxon>Rhabditina</taxon>
        <taxon>Rhabditomorpha</taxon>
        <taxon>Strongyloidea</taxon>
        <taxon>Heligmosomidae</taxon>
        <taxon>Nippostrongylus</taxon>
    </lineage>
</organism>
<sequence length="83" mass="8845">MLARGVTIFISSVILAFTYSWRITLVCISAPSMQGLMSVANEAGAIAEEAIMNAKTAASCNGQKHMVKVRLGFSCPKIIQKPA</sequence>
<gene>
    <name evidence="4" type="ORF">NBR_LOCUS14305</name>
</gene>
<dbReference type="STRING" id="27835.A0A0N4YCM7"/>
<dbReference type="SUPFAM" id="SSF90123">
    <property type="entry name" value="ABC transporter transmembrane region"/>
    <property type="match status" value="1"/>
</dbReference>
<evidence type="ECO:0000313" key="5">
    <source>
        <dbReference type="Proteomes" id="UP000271162"/>
    </source>
</evidence>